<gene>
    <name evidence="6" type="ORF">ACFP0N_00210</name>
</gene>
<evidence type="ECO:0000256" key="2">
    <source>
        <dbReference type="ARBA" id="ARBA00022741"/>
    </source>
</evidence>
<dbReference type="PANTHER" id="PTHR43585:SF2">
    <property type="entry name" value="ATP-GRASP ENZYME FSQD"/>
    <property type="match status" value="1"/>
</dbReference>
<dbReference type="Pfam" id="PF18603">
    <property type="entry name" value="LAL_C2"/>
    <property type="match status" value="1"/>
</dbReference>
<keyword evidence="2 4" id="KW-0547">Nucleotide-binding</keyword>
<sequence>MPSTTPPPRALLVGWKPVAIEALRAEGCSVVCAVSATDADRARSGTDAGIVVADQAGDVESVLFALGRAGLSPSGFDLVTSGQEYSLVAAAAIGAIGGARSLPVDVAIALRDKFVQKERVRAAGVATARCEAFDDPAGVEQAALRVGGFPVVVKPLAGAGARNTARLASPGQARSWAASAAVGPWLVEEFVPGAELHLDGAVRDGRIRLLGASRYLRNVIDVHSGALVGSVSVTAAEQPELYERSHALVERVLTALGHADGVFHIEVFEQPDGSLVFGECGGRVGGGRIDEVTRRAFGGDLHRHWAAATLGAPAPGATETTGGSFGWAFLTAPAGLVRSVPSPDEVRTRPGVVDAGVKLGPGELSKPAVKSFDRAGDVVVTGADSTEVAARLTACAEWFASSVAIAADAEAAG</sequence>
<keyword evidence="1" id="KW-0436">Ligase</keyword>
<dbReference type="InterPro" id="IPR003135">
    <property type="entry name" value="ATP-grasp_carboxylate-amine"/>
</dbReference>
<dbReference type="Pfam" id="PF02222">
    <property type="entry name" value="ATP-grasp"/>
    <property type="match status" value="1"/>
</dbReference>
<evidence type="ECO:0000256" key="1">
    <source>
        <dbReference type="ARBA" id="ARBA00022598"/>
    </source>
</evidence>
<dbReference type="InterPro" id="IPR011761">
    <property type="entry name" value="ATP-grasp"/>
</dbReference>
<proteinExistence type="predicted"/>
<dbReference type="InterPro" id="IPR040570">
    <property type="entry name" value="LAL_C2"/>
</dbReference>
<keyword evidence="7" id="KW-1185">Reference proteome</keyword>
<dbReference type="PROSITE" id="PS50975">
    <property type="entry name" value="ATP_GRASP"/>
    <property type="match status" value="1"/>
</dbReference>
<reference evidence="7" key="1">
    <citation type="journal article" date="2019" name="Int. J. Syst. Evol. Microbiol.">
        <title>The Global Catalogue of Microorganisms (GCM) 10K type strain sequencing project: providing services to taxonomists for standard genome sequencing and annotation.</title>
        <authorList>
            <consortium name="The Broad Institute Genomics Platform"/>
            <consortium name="The Broad Institute Genome Sequencing Center for Infectious Disease"/>
            <person name="Wu L."/>
            <person name="Ma J."/>
        </authorList>
    </citation>
    <scope>NUCLEOTIDE SEQUENCE [LARGE SCALE GENOMIC DNA]</scope>
    <source>
        <strain evidence="7">CGMCC 4.1469</strain>
    </source>
</reference>
<evidence type="ECO:0000313" key="7">
    <source>
        <dbReference type="Proteomes" id="UP001596067"/>
    </source>
</evidence>
<dbReference type="RefSeq" id="WP_313766207.1">
    <property type="nucleotide sequence ID" value="NZ_BAAAVH010000072.1"/>
</dbReference>
<dbReference type="InterPro" id="IPR052032">
    <property type="entry name" value="ATP-dep_AA_Ligase"/>
</dbReference>
<evidence type="ECO:0000256" key="4">
    <source>
        <dbReference type="PROSITE-ProRule" id="PRU00409"/>
    </source>
</evidence>
<dbReference type="Proteomes" id="UP001596067">
    <property type="component" value="Unassembled WGS sequence"/>
</dbReference>
<accession>A0ABW1EN25</accession>
<comment type="caution">
    <text evidence="6">The sequence shown here is derived from an EMBL/GenBank/DDBJ whole genome shotgun (WGS) entry which is preliminary data.</text>
</comment>
<dbReference type="EMBL" id="JBHSOD010000001">
    <property type="protein sequence ID" value="MFC5883397.1"/>
    <property type="molecule type" value="Genomic_DNA"/>
</dbReference>
<evidence type="ECO:0000256" key="3">
    <source>
        <dbReference type="ARBA" id="ARBA00022840"/>
    </source>
</evidence>
<evidence type="ECO:0000259" key="5">
    <source>
        <dbReference type="PROSITE" id="PS50975"/>
    </source>
</evidence>
<protein>
    <submittedName>
        <fullName evidence="6">ATP-grasp domain-containing protein</fullName>
    </submittedName>
</protein>
<keyword evidence="3 4" id="KW-0067">ATP-binding</keyword>
<dbReference type="PANTHER" id="PTHR43585">
    <property type="entry name" value="FUMIPYRROLE BIOSYNTHESIS PROTEIN C"/>
    <property type="match status" value="1"/>
</dbReference>
<dbReference type="Gene3D" id="3.30.470.20">
    <property type="entry name" value="ATP-grasp fold, B domain"/>
    <property type="match status" value="1"/>
</dbReference>
<evidence type="ECO:0000313" key="6">
    <source>
        <dbReference type="EMBL" id="MFC5883397.1"/>
    </source>
</evidence>
<organism evidence="6 7">
    <name type="scientific">Kitasatospora aburaviensis</name>
    <dbReference type="NCBI Taxonomy" id="67265"/>
    <lineage>
        <taxon>Bacteria</taxon>
        <taxon>Bacillati</taxon>
        <taxon>Actinomycetota</taxon>
        <taxon>Actinomycetes</taxon>
        <taxon>Kitasatosporales</taxon>
        <taxon>Streptomycetaceae</taxon>
        <taxon>Kitasatospora</taxon>
    </lineage>
</organism>
<feature type="domain" description="ATP-grasp" evidence="5">
    <location>
        <begin position="117"/>
        <end position="310"/>
    </location>
</feature>
<dbReference type="SUPFAM" id="SSF56059">
    <property type="entry name" value="Glutathione synthetase ATP-binding domain-like"/>
    <property type="match status" value="1"/>
</dbReference>
<name>A0ABW1EN25_9ACTN</name>